<gene>
    <name evidence="1" type="ORF">EDD79_10735</name>
</gene>
<evidence type="ECO:0000313" key="1">
    <source>
        <dbReference type="EMBL" id="TCP94691.1"/>
    </source>
</evidence>
<accession>A0A4R2T091</accession>
<reference evidence="1 2" key="1">
    <citation type="submission" date="2019-03" db="EMBL/GenBank/DDBJ databases">
        <title>Genomic Encyclopedia of Type Strains, Phase IV (KMG-IV): sequencing the most valuable type-strain genomes for metagenomic binning, comparative biology and taxonomic classification.</title>
        <authorList>
            <person name="Goeker M."/>
        </authorList>
    </citation>
    <scope>NUCLEOTIDE SEQUENCE [LARGE SCALE GENOMIC DNA]</scope>
    <source>
        <strain evidence="1 2">DSM 100013</strain>
    </source>
</reference>
<dbReference type="RefSeq" id="WP_330571509.1">
    <property type="nucleotide sequence ID" value="NZ_CP058648.1"/>
</dbReference>
<organism evidence="1 2">
    <name type="scientific">Serpentinicella alkaliphila</name>
    <dbReference type="NCBI Taxonomy" id="1734049"/>
    <lineage>
        <taxon>Bacteria</taxon>
        <taxon>Bacillati</taxon>
        <taxon>Bacillota</taxon>
        <taxon>Clostridia</taxon>
        <taxon>Peptostreptococcales</taxon>
        <taxon>Natronincolaceae</taxon>
        <taxon>Serpentinicella</taxon>
    </lineage>
</organism>
<sequence length="75" mass="8950">MCNYLIREMKLDEIDILKDMLYEAIFQPDETNLLSREVIEQPELRVFLRIGDKLMIYVFLQKLMGKSSVQCGQEY</sequence>
<evidence type="ECO:0000313" key="2">
    <source>
        <dbReference type="Proteomes" id="UP000295504"/>
    </source>
</evidence>
<name>A0A4R2T091_9FIRM</name>
<dbReference type="EMBL" id="SLYC01000073">
    <property type="protein sequence ID" value="TCP94691.1"/>
    <property type="molecule type" value="Genomic_DNA"/>
</dbReference>
<protein>
    <submittedName>
        <fullName evidence="1">Uncharacterized protein</fullName>
    </submittedName>
</protein>
<keyword evidence="2" id="KW-1185">Reference proteome</keyword>
<dbReference type="Proteomes" id="UP000295504">
    <property type="component" value="Unassembled WGS sequence"/>
</dbReference>
<comment type="caution">
    <text evidence="1">The sequence shown here is derived from an EMBL/GenBank/DDBJ whole genome shotgun (WGS) entry which is preliminary data.</text>
</comment>
<proteinExistence type="predicted"/>
<dbReference type="AlphaFoldDB" id="A0A4R2T091"/>